<reference evidence="1" key="1">
    <citation type="submission" date="2019-08" db="EMBL/GenBank/DDBJ databases">
        <authorList>
            <person name="Kucharzyk K."/>
            <person name="Murdoch R.W."/>
            <person name="Higgins S."/>
            <person name="Loffler F."/>
        </authorList>
    </citation>
    <scope>NUCLEOTIDE SEQUENCE</scope>
</reference>
<proteinExistence type="predicted"/>
<comment type="caution">
    <text evidence="1">The sequence shown here is derived from an EMBL/GenBank/DDBJ whole genome shotgun (WGS) entry which is preliminary data.</text>
</comment>
<sequence>MIAAVLDFEEGARMETRSVKRQRVPDVFPFDALVHLYERRGAVEPFFDELRQPVFETVPKHNVYIEQFPFRLAHPLRVAAAGGDNGARVFPARAADQLAAFAVGYGRYRTGDDDDDIRRSFAANRPFGLERRGDRLALILIGAAALYVYREFFP</sequence>
<organism evidence="1">
    <name type="scientific">bioreactor metagenome</name>
    <dbReference type="NCBI Taxonomy" id="1076179"/>
    <lineage>
        <taxon>unclassified sequences</taxon>
        <taxon>metagenomes</taxon>
        <taxon>ecological metagenomes</taxon>
    </lineage>
</organism>
<name>A0A645J444_9ZZZZ</name>
<accession>A0A645J444</accession>
<dbReference type="AlphaFoldDB" id="A0A645J444"/>
<gene>
    <name evidence="1" type="ORF">SDC9_205919</name>
</gene>
<evidence type="ECO:0000313" key="1">
    <source>
        <dbReference type="EMBL" id="MPN58216.1"/>
    </source>
</evidence>
<dbReference type="EMBL" id="VSSQ01130654">
    <property type="protein sequence ID" value="MPN58216.1"/>
    <property type="molecule type" value="Genomic_DNA"/>
</dbReference>
<protein>
    <submittedName>
        <fullName evidence="1">Uncharacterized protein</fullName>
    </submittedName>
</protein>